<dbReference type="EMBL" id="JAYMYQ010000001">
    <property type="protein sequence ID" value="KAK7360405.1"/>
    <property type="molecule type" value="Genomic_DNA"/>
</dbReference>
<proteinExistence type="predicted"/>
<protein>
    <submittedName>
        <fullName evidence="1">Uncharacterized protein</fullName>
    </submittedName>
</protein>
<reference evidence="1 2" key="1">
    <citation type="submission" date="2024-01" db="EMBL/GenBank/DDBJ databases">
        <title>The genomes of 5 underutilized Papilionoideae crops provide insights into root nodulation and disease resistanc.</title>
        <authorList>
            <person name="Jiang F."/>
        </authorList>
    </citation>
    <scope>NUCLEOTIDE SEQUENCE [LARGE SCALE GENOMIC DNA]</scope>
    <source>
        <strain evidence="1">LVBAO_FW01</strain>
        <tissue evidence="1">Leaves</tissue>
    </source>
</reference>
<name>A0AAN9MT05_CANGL</name>
<comment type="caution">
    <text evidence="1">The sequence shown here is derived from an EMBL/GenBank/DDBJ whole genome shotgun (WGS) entry which is preliminary data.</text>
</comment>
<dbReference type="Proteomes" id="UP001367508">
    <property type="component" value="Unassembled WGS sequence"/>
</dbReference>
<sequence length="81" mass="9114">MGGRVFKVQLNSWLKFCSTRIYYGRERVIRFDLLGKQNANDAYSRTLGSCSNAYEGLIQSLPMPMGMTASRIVTGSGREWA</sequence>
<gene>
    <name evidence="1" type="ORF">VNO77_02397</name>
</gene>
<organism evidence="1 2">
    <name type="scientific">Canavalia gladiata</name>
    <name type="common">Sword bean</name>
    <name type="synonym">Dolichos gladiatus</name>
    <dbReference type="NCBI Taxonomy" id="3824"/>
    <lineage>
        <taxon>Eukaryota</taxon>
        <taxon>Viridiplantae</taxon>
        <taxon>Streptophyta</taxon>
        <taxon>Embryophyta</taxon>
        <taxon>Tracheophyta</taxon>
        <taxon>Spermatophyta</taxon>
        <taxon>Magnoliopsida</taxon>
        <taxon>eudicotyledons</taxon>
        <taxon>Gunneridae</taxon>
        <taxon>Pentapetalae</taxon>
        <taxon>rosids</taxon>
        <taxon>fabids</taxon>
        <taxon>Fabales</taxon>
        <taxon>Fabaceae</taxon>
        <taxon>Papilionoideae</taxon>
        <taxon>50 kb inversion clade</taxon>
        <taxon>NPAAA clade</taxon>
        <taxon>indigoferoid/millettioid clade</taxon>
        <taxon>Phaseoleae</taxon>
        <taxon>Canavalia</taxon>
    </lineage>
</organism>
<evidence type="ECO:0000313" key="1">
    <source>
        <dbReference type="EMBL" id="KAK7360405.1"/>
    </source>
</evidence>
<keyword evidence="2" id="KW-1185">Reference proteome</keyword>
<dbReference type="AlphaFoldDB" id="A0AAN9MT05"/>
<accession>A0AAN9MT05</accession>
<evidence type="ECO:0000313" key="2">
    <source>
        <dbReference type="Proteomes" id="UP001367508"/>
    </source>
</evidence>